<accession>A0AAE3ZL87</accession>
<keyword evidence="3" id="KW-1185">Reference proteome</keyword>
<comment type="caution">
    <text evidence="2">The sequence shown here is derived from an EMBL/GenBank/DDBJ whole genome shotgun (WGS) entry which is preliminary data.</text>
</comment>
<evidence type="ECO:0000313" key="2">
    <source>
        <dbReference type="EMBL" id="MDR7319935.1"/>
    </source>
</evidence>
<gene>
    <name evidence="2" type="ORF">J2S44_000185</name>
</gene>
<keyword evidence="1" id="KW-1133">Transmembrane helix</keyword>
<dbReference type="RefSeq" id="WP_310407939.1">
    <property type="nucleotide sequence ID" value="NZ_JAVDYC010000001.1"/>
</dbReference>
<protein>
    <submittedName>
        <fullName evidence="2">Uncharacterized protein</fullName>
    </submittedName>
</protein>
<reference evidence="2 3" key="1">
    <citation type="submission" date="2023-07" db="EMBL/GenBank/DDBJ databases">
        <title>Sequencing the genomes of 1000 actinobacteria strains.</title>
        <authorList>
            <person name="Klenk H.-P."/>
        </authorList>
    </citation>
    <scope>NUCLEOTIDE SEQUENCE [LARGE SCALE GENOMIC DNA]</scope>
    <source>
        <strain evidence="2 3">DSM 44711</strain>
    </source>
</reference>
<evidence type="ECO:0000313" key="3">
    <source>
        <dbReference type="Proteomes" id="UP001183629"/>
    </source>
</evidence>
<proteinExistence type="predicted"/>
<name>A0AAE3ZL87_9ACTN</name>
<sequence length="305" mass="33524">MEKPLHPARSAVLRRWFFVVLALAAAVILLVRFLAFPTSTDSPAWANTVGAVLDNLLAAVVTSIAIGLSYVLLLPSPEAERVEILPAKSISGALESAARGCTRWSVRARTASYFARKILPVLKDNALHSGGSIQIRIQLLDPENDAAVKAYAQYRSNKPGASAAWSEQRVRTEIYSTILAVAVCRNEAPRLDIEVGFSPDFWVLSLDLSDDSAFITGQNKGDPCLVVRQESDFFNGWRDDFDAGFLMCRVVKPSMPSMRMSDFKRPSAATLNEIRSLFASVGLTAVGDLELREIAAYMRRDHNYA</sequence>
<keyword evidence="1" id="KW-0472">Membrane</keyword>
<dbReference type="Proteomes" id="UP001183629">
    <property type="component" value="Unassembled WGS sequence"/>
</dbReference>
<organism evidence="2 3">
    <name type="scientific">Catenuloplanes niger</name>
    <dbReference type="NCBI Taxonomy" id="587534"/>
    <lineage>
        <taxon>Bacteria</taxon>
        <taxon>Bacillati</taxon>
        <taxon>Actinomycetota</taxon>
        <taxon>Actinomycetes</taxon>
        <taxon>Micromonosporales</taxon>
        <taxon>Micromonosporaceae</taxon>
        <taxon>Catenuloplanes</taxon>
    </lineage>
</organism>
<dbReference type="EMBL" id="JAVDYC010000001">
    <property type="protein sequence ID" value="MDR7319935.1"/>
    <property type="molecule type" value="Genomic_DNA"/>
</dbReference>
<keyword evidence="1" id="KW-0812">Transmembrane</keyword>
<dbReference type="AlphaFoldDB" id="A0AAE3ZL87"/>
<feature type="transmembrane region" description="Helical" evidence="1">
    <location>
        <begin position="12"/>
        <end position="36"/>
    </location>
</feature>
<feature type="transmembrane region" description="Helical" evidence="1">
    <location>
        <begin position="56"/>
        <end position="74"/>
    </location>
</feature>
<evidence type="ECO:0000256" key="1">
    <source>
        <dbReference type="SAM" id="Phobius"/>
    </source>
</evidence>